<gene>
    <name evidence="4" type="ORF">BC739_000741</name>
</gene>
<keyword evidence="5" id="KW-1185">Reference proteome</keyword>
<dbReference type="InterPro" id="IPR039556">
    <property type="entry name" value="ICL/PEPM"/>
</dbReference>
<evidence type="ECO:0000256" key="3">
    <source>
        <dbReference type="ARBA" id="ARBA00038455"/>
    </source>
</evidence>
<dbReference type="Pfam" id="PF13714">
    <property type="entry name" value="PEP_mutase"/>
    <property type="match status" value="1"/>
</dbReference>
<sequence>MHIDSVTNDIRRARLGELVATRQCIRIIEAHNPISAIIAENASVSLGSSLGVEEFDGLWSSSLTDSTLHGLPDIEVLDPQTRLANIRDIFAVTTKPLIMDGDTGGKVEHFEFFVRNMELAGVSAVIIEDKTGLKRNSLLGTTVKQVSTDVGEFTAKIRRGKAAQRTPEFMIIARIESLILDLGMADALTRADAYVAAGADGIMIHSRKSNPGEVLEFAREFRRIHPSVVLISAPTTYNSIHAKELQSAGFNVIIYANHMLRAAVKAMQDVSMDILRHGRTAEAERRCVGLEHILHIGPASASTRN</sequence>
<dbReference type="EC" id="5.4.2.9" evidence="2"/>
<comment type="similarity">
    <text evidence="3">Belongs to the isocitrate lyase/PEP mutase superfamily. PEP mutase family.</text>
</comment>
<dbReference type="PANTHER" id="PTHR42905">
    <property type="entry name" value="PHOSPHOENOLPYRUVATE CARBOXYLASE"/>
    <property type="match status" value="1"/>
</dbReference>
<name>A0ABR6BAC2_9PSEU</name>
<evidence type="ECO:0000256" key="2">
    <source>
        <dbReference type="ARBA" id="ARBA00024063"/>
    </source>
</evidence>
<evidence type="ECO:0000256" key="1">
    <source>
        <dbReference type="ARBA" id="ARBA00023235"/>
    </source>
</evidence>
<evidence type="ECO:0000313" key="5">
    <source>
        <dbReference type="Proteomes" id="UP000517916"/>
    </source>
</evidence>
<protein>
    <recommendedName>
        <fullName evidence="2">phosphoenolpyruvate mutase</fullName>
        <ecNumber evidence="2">5.4.2.9</ecNumber>
    </recommendedName>
</protein>
<reference evidence="4 5" key="1">
    <citation type="submission" date="2020-08" db="EMBL/GenBank/DDBJ databases">
        <title>Genomic Encyclopedia of Archaeal and Bacterial Type Strains, Phase II (KMG-II): from individual species to whole genera.</title>
        <authorList>
            <person name="Goeker M."/>
        </authorList>
    </citation>
    <scope>NUCLEOTIDE SEQUENCE [LARGE SCALE GENOMIC DNA]</scope>
    <source>
        <strain evidence="4 5">DSM 43850</strain>
    </source>
</reference>
<dbReference type="Proteomes" id="UP000517916">
    <property type="component" value="Unassembled WGS sequence"/>
</dbReference>
<evidence type="ECO:0000313" key="4">
    <source>
        <dbReference type="EMBL" id="MBA8923544.1"/>
    </source>
</evidence>
<dbReference type="SUPFAM" id="SSF51621">
    <property type="entry name" value="Phosphoenolpyruvate/pyruvate domain"/>
    <property type="match status" value="1"/>
</dbReference>
<dbReference type="PANTHER" id="PTHR42905:SF7">
    <property type="entry name" value="PHOSPHOENOLPYRUVATE PHOSPHOMUTASE"/>
    <property type="match status" value="1"/>
</dbReference>
<dbReference type="InterPro" id="IPR015813">
    <property type="entry name" value="Pyrv/PenolPyrv_kinase-like_dom"/>
</dbReference>
<dbReference type="Gene3D" id="3.20.20.60">
    <property type="entry name" value="Phosphoenolpyruvate-binding domains"/>
    <property type="match status" value="1"/>
</dbReference>
<dbReference type="NCBIfam" id="TIGR02320">
    <property type="entry name" value="PEP_mutase"/>
    <property type="match status" value="1"/>
</dbReference>
<dbReference type="CDD" id="cd00377">
    <property type="entry name" value="ICL_PEPM"/>
    <property type="match status" value="1"/>
</dbReference>
<proteinExistence type="inferred from homology"/>
<accession>A0ABR6BAC2</accession>
<organism evidence="4 5">
    <name type="scientific">Kutzneria viridogrisea</name>
    <dbReference type="NCBI Taxonomy" id="47990"/>
    <lineage>
        <taxon>Bacteria</taxon>
        <taxon>Bacillati</taxon>
        <taxon>Actinomycetota</taxon>
        <taxon>Actinomycetes</taxon>
        <taxon>Pseudonocardiales</taxon>
        <taxon>Pseudonocardiaceae</taxon>
        <taxon>Kutzneria</taxon>
    </lineage>
</organism>
<dbReference type="GO" id="GO:0050188">
    <property type="term" value="F:phosphoenolpyruvate mutase activity"/>
    <property type="evidence" value="ECO:0007669"/>
    <property type="project" value="UniProtKB-EC"/>
</dbReference>
<dbReference type="EMBL" id="JACJID010000001">
    <property type="protein sequence ID" value="MBA8923544.1"/>
    <property type="molecule type" value="Genomic_DNA"/>
</dbReference>
<dbReference type="InterPro" id="IPR012698">
    <property type="entry name" value="PEnolPyrv_PMutase_core"/>
</dbReference>
<keyword evidence="1 4" id="KW-0413">Isomerase</keyword>
<comment type="caution">
    <text evidence="4">The sequence shown here is derived from an EMBL/GenBank/DDBJ whole genome shotgun (WGS) entry which is preliminary data.</text>
</comment>
<dbReference type="RefSeq" id="WP_030110637.1">
    <property type="nucleotide sequence ID" value="NZ_BAAABQ010000041.1"/>
</dbReference>
<dbReference type="InterPro" id="IPR040442">
    <property type="entry name" value="Pyrv_kinase-like_dom_sf"/>
</dbReference>